<evidence type="ECO:0000313" key="3">
    <source>
        <dbReference type="Proteomes" id="UP000239068"/>
    </source>
</evidence>
<dbReference type="CDD" id="cd04301">
    <property type="entry name" value="NAT_SF"/>
    <property type="match status" value="1"/>
</dbReference>
<gene>
    <name evidence="2" type="ORF">BTO16_06305</name>
</gene>
<proteinExistence type="predicted"/>
<accession>A0A2S7WX81</accession>
<dbReference type="OrthoDB" id="7585366at2"/>
<dbReference type="RefSeq" id="WP_105020780.1">
    <property type="nucleotide sequence ID" value="NZ_MSCM01000001.1"/>
</dbReference>
<reference evidence="2 3" key="1">
    <citation type="submission" date="2016-12" db="EMBL/GenBank/DDBJ databases">
        <title>Trade-off between light-utilization and light-protection in marine flavobacteria.</title>
        <authorList>
            <person name="Kumagai Y."/>
            <person name="Yoshizawa S."/>
            <person name="Kogure K."/>
            <person name="Iwasaki W."/>
        </authorList>
    </citation>
    <scope>NUCLEOTIDE SEQUENCE [LARGE SCALE GENOMIC DNA]</scope>
    <source>
        <strain evidence="2 3">ATCC 43844</strain>
    </source>
</reference>
<dbReference type="Pfam" id="PF13508">
    <property type="entry name" value="Acetyltransf_7"/>
    <property type="match status" value="1"/>
</dbReference>
<dbReference type="SUPFAM" id="SSF55729">
    <property type="entry name" value="Acyl-CoA N-acyltransferases (Nat)"/>
    <property type="match status" value="1"/>
</dbReference>
<dbReference type="Gene3D" id="3.40.630.30">
    <property type="match status" value="1"/>
</dbReference>
<dbReference type="InterPro" id="IPR000182">
    <property type="entry name" value="GNAT_dom"/>
</dbReference>
<evidence type="ECO:0000313" key="2">
    <source>
        <dbReference type="EMBL" id="PQJ82209.1"/>
    </source>
</evidence>
<dbReference type="Proteomes" id="UP000239068">
    <property type="component" value="Unassembled WGS sequence"/>
</dbReference>
<dbReference type="PANTHER" id="PTHR43328:SF1">
    <property type="entry name" value="N-ACETYLTRANSFERASE DOMAIN-CONTAINING PROTEIN"/>
    <property type="match status" value="1"/>
</dbReference>
<protein>
    <recommendedName>
        <fullName evidence="1">N-acetyltransferase domain-containing protein</fullName>
    </recommendedName>
</protein>
<keyword evidence="3" id="KW-1185">Reference proteome</keyword>
<comment type="caution">
    <text evidence="2">The sequence shown here is derived from an EMBL/GenBank/DDBJ whole genome shotgun (WGS) entry which is preliminary data.</text>
</comment>
<sequence>MHIKTFDAFTRMSFLNINRITNFLHKHLEDSDESASAIRKSLLYSAKEIPSLGGYVFVMEEKEVIIGATVINKTGMSEYQSENLLAYVAVHKEHRNKGIATKLIEKAIPYCTGNIALNINKENNAINLFEKRGFTSEKIQMTLDKIK</sequence>
<dbReference type="InterPro" id="IPR016181">
    <property type="entry name" value="Acyl_CoA_acyltransferase"/>
</dbReference>
<organism evidence="2 3">
    <name type="scientific">Polaribacter glomeratus</name>
    <dbReference type="NCBI Taxonomy" id="102"/>
    <lineage>
        <taxon>Bacteria</taxon>
        <taxon>Pseudomonadati</taxon>
        <taxon>Bacteroidota</taxon>
        <taxon>Flavobacteriia</taxon>
        <taxon>Flavobacteriales</taxon>
        <taxon>Flavobacteriaceae</taxon>
    </lineage>
</organism>
<dbReference type="AlphaFoldDB" id="A0A2S7WX81"/>
<feature type="domain" description="N-acetyltransferase" evidence="1">
    <location>
        <begin position="15"/>
        <end position="147"/>
    </location>
</feature>
<dbReference type="PROSITE" id="PS51186">
    <property type="entry name" value="GNAT"/>
    <property type="match status" value="1"/>
</dbReference>
<dbReference type="EMBL" id="MSCM01000001">
    <property type="protein sequence ID" value="PQJ82209.1"/>
    <property type="molecule type" value="Genomic_DNA"/>
</dbReference>
<dbReference type="PANTHER" id="PTHR43328">
    <property type="entry name" value="ACETYLTRANSFERASE-RELATED"/>
    <property type="match status" value="1"/>
</dbReference>
<name>A0A2S7WX81_9FLAO</name>
<evidence type="ECO:0000259" key="1">
    <source>
        <dbReference type="PROSITE" id="PS51186"/>
    </source>
</evidence>
<dbReference type="GO" id="GO:0016747">
    <property type="term" value="F:acyltransferase activity, transferring groups other than amino-acyl groups"/>
    <property type="evidence" value="ECO:0007669"/>
    <property type="project" value="InterPro"/>
</dbReference>